<comment type="caution">
    <text evidence="5">The sequence shown here is derived from an EMBL/GenBank/DDBJ whole genome shotgun (WGS) entry which is preliminary data.</text>
</comment>
<dbReference type="PROSITE" id="PS00687">
    <property type="entry name" value="ALDEHYDE_DEHYDR_GLU"/>
    <property type="match status" value="1"/>
</dbReference>
<dbReference type="Gene3D" id="3.40.309.10">
    <property type="entry name" value="Aldehyde Dehydrogenase, Chain A, domain 2"/>
    <property type="match status" value="1"/>
</dbReference>
<keyword evidence="1 3" id="KW-0560">Oxidoreductase</keyword>
<dbReference type="EMBL" id="CALBWS010000003">
    <property type="protein sequence ID" value="CAH2713830.1"/>
    <property type="molecule type" value="Genomic_DNA"/>
</dbReference>
<feature type="domain" description="Aldehyde dehydrogenase" evidence="4">
    <location>
        <begin position="12"/>
        <end position="476"/>
    </location>
</feature>
<organism evidence="5 6">
    <name type="scientific">Neobacillus rhizosphaerae</name>
    <dbReference type="NCBI Taxonomy" id="2880965"/>
    <lineage>
        <taxon>Bacteria</taxon>
        <taxon>Bacillati</taxon>
        <taxon>Bacillota</taxon>
        <taxon>Bacilli</taxon>
        <taxon>Bacillales</taxon>
        <taxon>Bacillaceae</taxon>
        <taxon>Neobacillus</taxon>
    </lineage>
</organism>
<evidence type="ECO:0000313" key="6">
    <source>
        <dbReference type="Proteomes" id="UP000838308"/>
    </source>
</evidence>
<dbReference type="InterPro" id="IPR016160">
    <property type="entry name" value="Ald_DH_CS_CYS"/>
</dbReference>
<dbReference type="InterPro" id="IPR029510">
    <property type="entry name" value="Ald_DH_CS_GLU"/>
</dbReference>
<sequence length="490" mass="53446">MMELNMFIDGEWITSTSGEKREVINPANGELIAVAAEGAAEDAKYAISVARKTFDSGIWSTLPFKTRAKYLHNIANLLEENAEEIAMLETLNNGKMLLAAKTDVQNAIECFRYYASLITQPEGEIFNVGDSVQTIVIREPIGVCSLIVPWNFPLLMASWQIAPALVAGNTFILKPSEITPVTAVKLFEIFEKAGVPTGVANLVMGPGSTVGSEMVDSNLVDKVAFIGGTETGQNIMRVAAENTKKISLELGGKSPTIVFADNDLEIAVDNALFNIFLNSGQVCTAASRLLIEDSIHDQFVERLVERAKKIVIGHGNKATSEMGPLVSEAHMQKVLRYIEIGKQEGAILACGGNRIIDNGFENGFFVEPTIFTNTRPDMRIVQEEIFGPVLVIQKFKDEEEAITLANDTVFGLGGAVFCKDLEKAMRVVKKIKAGITWVNCYHVATIQAPWGGYKQSGIGRGLGIFGLDEFSEIKQINVSYKAHPVGWFSN</sequence>
<protein>
    <submittedName>
        <fullName evidence="5">Betaine aldehyde dehydrogenase</fullName>
        <ecNumber evidence="5">1.2.1.8</ecNumber>
    </submittedName>
</protein>
<dbReference type="InterPro" id="IPR016162">
    <property type="entry name" value="Ald_DH_N"/>
</dbReference>
<evidence type="ECO:0000256" key="1">
    <source>
        <dbReference type="ARBA" id="ARBA00023002"/>
    </source>
</evidence>
<name>A0ABN8KLK0_9BACI</name>
<dbReference type="EC" id="1.2.1.8" evidence="5"/>
<dbReference type="GO" id="GO:0008802">
    <property type="term" value="F:betaine-aldehyde dehydrogenase (NAD+) activity"/>
    <property type="evidence" value="ECO:0007669"/>
    <property type="project" value="UniProtKB-EC"/>
</dbReference>
<dbReference type="InterPro" id="IPR016161">
    <property type="entry name" value="Ald_DH/histidinol_DH"/>
</dbReference>
<keyword evidence="6" id="KW-1185">Reference proteome</keyword>
<dbReference type="Proteomes" id="UP000838308">
    <property type="component" value="Unassembled WGS sequence"/>
</dbReference>
<accession>A0ABN8KLK0</accession>
<evidence type="ECO:0000256" key="3">
    <source>
        <dbReference type="RuleBase" id="RU003345"/>
    </source>
</evidence>
<comment type="similarity">
    <text evidence="3">Belongs to the aldehyde dehydrogenase family.</text>
</comment>
<evidence type="ECO:0000313" key="5">
    <source>
        <dbReference type="EMBL" id="CAH2713830.1"/>
    </source>
</evidence>
<dbReference type="PANTHER" id="PTHR11699">
    <property type="entry name" value="ALDEHYDE DEHYDROGENASE-RELATED"/>
    <property type="match status" value="1"/>
</dbReference>
<dbReference type="InterPro" id="IPR015590">
    <property type="entry name" value="Aldehyde_DH_dom"/>
</dbReference>
<dbReference type="Gene3D" id="3.40.605.10">
    <property type="entry name" value="Aldehyde Dehydrogenase, Chain A, domain 1"/>
    <property type="match status" value="1"/>
</dbReference>
<feature type="active site" evidence="2">
    <location>
        <position position="249"/>
    </location>
</feature>
<evidence type="ECO:0000259" key="4">
    <source>
        <dbReference type="Pfam" id="PF00171"/>
    </source>
</evidence>
<gene>
    <name evidence="5" type="primary">gbsA_1</name>
    <name evidence="5" type="ORF">BACCIP111895_00984</name>
</gene>
<dbReference type="InterPro" id="IPR016163">
    <property type="entry name" value="Ald_DH_C"/>
</dbReference>
<evidence type="ECO:0000256" key="2">
    <source>
        <dbReference type="PROSITE-ProRule" id="PRU10007"/>
    </source>
</evidence>
<proteinExistence type="inferred from homology"/>
<reference evidence="5" key="1">
    <citation type="submission" date="2022-04" db="EMBL/GenBank/DDBJ databases">
        <authorList>
            <person name="Criscuolo A."/>
        </authorList>
    </citation>
    <scope>NUCLEOTIDE SEQUENCE</scope>
    <source>
        <strain evidence="5">CIP111895</strain>
    </source>
</reference>
<dbReference type="PROSITE" id="PS00070">
    <property type="entry name" value="ALDEHYDE_DEHYDR_CYS"/>
    <property type="match status" value="1"/>
</dbReference>
<dbReference type="RefSeq" id="WP_248734158.1">
    <property type="nucleotide sequence ID" value="NZ_CALBWS010000003.1"/>
</dbReference>
<dbReference type="SUPFAM" id="SSF53720">
    <property type="entry name" value="ALDH-like"/>
    <property type="match status" value="1"/>
</dbReference>
<dbReference type="Pfam" id="PF00171">
    <property type="entry name" value="Aldedh"/>
    <property type="match status" value="1"/>
</dbReference>